<evidence type="ECO:0008006" key="3">
    <source>
        <dbReference type="Google" id="ProtNLM"/>
    </source>
</evidence>
<name>A0A3A8ER58_9GAMM</name>
<comment type="caution">
    <text evidence="1">The sequence shown here is derived from an EMBL/GenBank/DDBJ whole genome shotgun (WGS) entry which is preliminary data.</text>
</comment>
<reference evidence="1 2" key="1">
    <citation type="submission" date="2018-09" db="EMBL/GenBank/DDBJ databases">
        <title>The draft genome of Acinetobacter spp. strains.</title>
        <authorList>
            <person name="Qin J."/>
            <person name="Feng Y."/>
            <person name="Zong Z."/>
        </authorList>
    </citation>
    <scope>NUCLEOTIDE SEQUENCE [LARGE SCALE GENOMIC DNA]</scope>
    <source>
        <strain evidence="1 2">WCHAc060012</strain>
    </source>
</reference>
<organism evidence="1 2">
    <name type="scientific">Acinetobacter tianfuensis</name>
    <dbReference type="NCBI Taxonomy" id="2419603"/>
    <lineage>
        <taxon>Bacteria</taxon>
        <taxon>Pseudomonadati</taxon>
        <taxon>Pseudomonadota</taxon>
        <taxon>Gammaproteobacteria</taxon>
        <taxon>Moraxellales</taxon>
        <taxon>Moraxellaceae</taxon>
        <taxon>Acinetobacter</taxon>
    </lineage>
</organism>
<sequence>MHQTVEVQKLNSINTISKITLDLNYFNKINYAILEAGFWPELYKLFDEFKLVYHFIGLNVFKNKNICPLLIDLNKIDLAKKKIIWDEISFITTNSYESNFDKIYLFQNLIETKLNFDDFSLFLNSIISFNKKKIFRVYDPRVAMHLAIIYPKFISLSDFIDSWDLSVNGDWYKLDLSKEINSKITINDIELINRKIRYEINKYKVENSIQEINLIIKKVYGEFNV</sequence>
<gene>
    <name evidence="1" type="ORF">D7V32_03655</name>
</gene>
<accession>A0A3A8ER58</accession>
<dbReference type="Proteomes" id="UP000282388">
    <property type="component" value="Unassembled WGS sequence"/>
</dbReference>
<protein>
    <recommendedName>
        <fullName evidence="3">DUF4123 domain-containing protein</fullName>
    </recommendedName>
</protein>
<dbReference type="EMBL" id="RAXV01000005">
    <property type="protein sequence ID" value="RKG33230.1"/>
    <property type="molecule type" value="Genomic_DNA"/>
</dbReference>
<proteinExistence type="predicted"/>
<evidence type="ECO:0000313" key="2">
    <source>
        <dbReference type="Proteomes" id="UP000282388"/>
    </source>
</evidence>
<evidence type="ECO:0000313" key="1">
    <source>
        <dbReference type="EMBL" id="RKG33230.1"/>
    </source>
</evidence>
<keyword evidence="2" id="KW-1185">Reference proteome</keyword>
<dbReference type="AlphaFoldDB" id="A0A3A8ER58"/>